<comment type="subcellular location">
    <subcellularLocation>
        <location evidence="2 8">Cytoplasm</location>
    </subcellularLocation>
</comment>
<evidence type="ECO:0000256" key="6">
    <source>
        <dbReference type="ARBA" id="ARBA00022670"/>
    </source>
</evidence>
<protein>
    <recommendedName>
        <fullName evidence="8 10">Proline iminopeptidase</fullName>
        <shortName evidence="8">PIP</shortName>
        <ecNumber evidence="8 10">3.4.11.5</ecNumber>
    </recommendedName>
    <alternativeName>
        <fullName evidence="8">Prolyl aminopeptidase</fullName>
    </alternativeName>
</protein>
<comment type="caution">
    <text evidence="12">The sequence shown here is derived from an EMBL/GenBank/DDBJ whole genome shotgun (WGS) entry which is preliminary data.</text>
</comment>
<comment type="catalytic activity">
    <reaction evidence="1 8 10">
        <text>Release of N-terminal proline from a peptide.</text>
        <dbReference type="EC" id="3.4.11.5"/>
    </reaction>
</comment>
<keyword evidence="5 8" id="KW-0963">Cytoplasm</keyword>
<dbReference type="EMBL" id="QMEY01000001">
    <property type="protein sequence ID" value="RBQ22103.1"/>
    <property type="molecule type" value="Genomic_DNA"/>
</dbReference>
<dbReference type="PIRSF" id="PIRSF006431">
    <property type="entry name" value="Pept_S33"/>
    <property type="match status" value="1"/>
</dbReference>
<dbReference type="GO" id="GO:0005737">
    <property type="term" value="C:cytoplasm"/>
    <property type="evidence" value="ECO:0007669"/>
    <property type="project" value="UniProtKB-SubCell"/>
</dbReference>
<dbReference type="EC" id="3.4.11.5" evidence="8 10"/>
<feature type="active site" description="Nucleophile" evidence="9">
    <location>
        <position position="116"/>
    </location>
</feature>
<dbReference type="InterPro" id="IPR029058">
    <property type="entry name" value="AB_hydrolase_fold"/>
</dbReference>
<feature type="domain" description="AB hydrolase-1" evidence="11">
    <location>
        <begin position="41"/>
        <end position="300"/>
    </location>
</feature>
<evidence type="ECO:0000256" key="7">
    <source>
        <dbReference type="ARBA" id="ARBA00022801"/>
    </source>
</evidence>
<dbReference type="InterPro" id="IPR002410">
    <property type="entry name" value="Peptidase_S33"/>
</dbReference>
<feature type="active site" evidence="9">
    <location>
        <position position="271"/>
    </location>
</feature>
<feature type="active site" description="Proton donor" evidence="9">
    <location>
        <position position="299"/>
    </location>
</feature>
<dbReference type="GO" id="GO:0006508">
    <property type="term" value="P:proteolysis"/>
    <property type="evidence" value="ECO:0007669"/>
    <property type="project" value="UniProtKB-KW"/>
</dbReference>
<dbReference type="PRINTS" id="PR00793">
    <property type="entry name" value="PROAMNOPTASE"/>
</dbReference>
<keyword evidence="13" id="KW-1185">Reference proteome</keyword>
<evidence type="ECO:0000256" key="9">
    <source>
        <dbReference type="PIRSR" id="PIRSR006431-1"/>
    </source>
</evidence>
<evidence type="ECO:0000256" key="10">
    <source>
        <dbReference type="RuleBase" id="RU003421"/>
    </source>
</evidence>
<keyword evidence="7 8" id="KW-0378">Hydrolase</keyword>
<sequence length="326" mass="35987">MVDLYPAETEPYESGMLDVGAGNHIYWEICGNPDGKPAVALHGGPGSGCTPGWRRYFDPAVYRLVLFDQRGCGRSTPSVGDPAVSLAHNTTHHLLADIEALRDHLGIAEWLVFGGSWGATLGLAYAERHPERVSELVLFSVTNTSRREVEWITRDMGRIFPEEWARFRDAVPPGDRDGNLAAAYAKLLADPGPAVREKAARDWCTWEDTHVATVRDYRPDPRYQDPEFRMVFARLVTHYWANAAWLEEGVLVREADRLAGTPGVLVHGRMDVSGPPDIAWQVAQRWPDAELVLIDEAGHGTGHTGMAGALLDAIDGYGRAWPKKTA</sequence>
<dbReference type="Pfam" id="PF00561">
    <property type="entry name" value="Abhydrolase_1"/>
    <property type="match status" value="1"/>
</dbReference>
<dbReference type="GO" id="GO:0004177">
    <property type="term" value="F:aminopeptidase activity"/>
    <property type="evidence" value="ECO:0007669"/>
    <property type="project" value="UniProtKB-UniRule"/>
</dbReference>
<accession>A0A366M8F7</accession>
<evidence type="ECO:0000256" key="8">
    <source>
        <dbReference type="PIRNR" id="PIRNR006431"/>
    </source>
</evidence>
<evidence type="ECO:0000313" key="12">
    <source>
        <dbReference type="EMBL" id="RBQ22103.1"/>
    </source>
</evidence>
<dbReference type="Gene3D" id="3.40.50.1820">
    <property type="entry name" value="alpha/beta hydrolase"/>
    <property type="match status" value="1"/>
</dbReference>
<reference evidence="12 13" key="1">
    <citation type="submission" date="2018-06" db="EMBL/GenBank/DDBJ databases">
        <title>Sphaerisporangium craniellae sp. nov., isolated from a marine sponge in the South China Sea.</title>
        <authorList>
            <person name="Li L."/>
        </authorList>
    </citation>
    <scope>NUCLEOTIDE SEQUENCE [LARGE SCALE GENOMIC DNA]</scope>
    <source>
        <strain evidence="12 13">LHW63015</strain>
    </source>
</reference>
<dbReference type="NCBIfam" id="TIGR01249">
    <property type="entry name" value="pro_imino_pep_1"/>
    <property type="match status" value="1"/>
</dbReference>
<evidence type="ECO:0000256" key="4">
    <source>
        <dbReference type="ARBA" id="ARBA00022438"/>
    </source>
</evidence>
<keyword evidence="6 8" id="KW-0645">Protease</keyword>
<comment type="similarity">
    <text evidence="3 8 10">Belongs to the peptidase S33 family.</text>
</comment>
<dbReference type="PANTHER" id="PTHR43722:SF1">
    <property type="entry name" value="PROLINE IMINOPEPTIDASE"/>
    <property type="match status" value="1"/>
</dbReference>
<gene>
    <name evidence="12" type="primary">pip</name>
    <name evidence="12" type="ORF">DP939_05455</name>
</gene>
<dbReference type="RefSeq" id="WP_113979397.1">
    <property type="nucleotide sequence ID" value="NZ_QMEY01000001.1"/>
</dbReference>
<evidence type="ECO:0000256" key="5">
    <source>
        <dbReference type="ARBA" id="ARBA00022490"/>
    </source>
</evidence>
<proteinExistence type="inferred from homology"/>
<dbReference type="OrthoDB" id="9796770at2"/>
<evidence type="ECO:0000256" key="3">
    <source>
        <dbReference type="ARBA" id="ARBA00010088"/>
    </source>
</evidence>
<name>A0A366M8F7_9ACTN</name>
<evidence type="ECO:0000256" key="1">
    <source>
        <dbReference type="ARBA" id="ARBA00001585"/>
    </source>
</evidence>
<evidence type="ECO:0000313" key="13">
    <source>
        <dbReference type="Proteomes" id="UP000253303"/>
    </source>
</evidence>
<dbReference type="Proteomes" id="UP000253303">
    <property type="component" value="Unassembled WGS sequence"/>
</dbReference>
<organism evidence="12 13">
    <name type="scientific">Spongiactinospora rosea</name>
    <dbReference type="NCBI Taxonomy" id="2248750"/>
    <lineage>
        <taxon>Bacteria</taxon>
        <taxon>Bacillati</taxon>
        <taxon>Actinomycetota</taxon>
        <taxon>Actinomycetes</taxon>
        <taxon>Streptosporangiales</taxon>
        <taxon>Streptosporangiaceae</taxon>
        <taxon>Spongiactinospora</taxon>
    </lineage>
</organism>
<dbReference type="InterPro" id="IPR005944">
    <property type="entry name" value="Pro_iminopeptidase"/>
</dbReference>
<evidence type="ECO:0000256" key="2">
    <source>
        <dbReference type="ARBA" id="ARBA00004496"/>
    </source>
</evidence>
<evidence type="ECO:0000259" key="11">
    <source>
        <dbReference type="Pfam" id="PF00561"/>
    </source>
</evidence>
<keyword evidence="4 8" id="KW-0031">Aminopeptidase</keyword>
<dbReference type="AlphaFoldDB" id="A0A366M8F7"/>
<dbReference type="InterPro" id="IPR000073">
    <property type="entry name" value="AB_hydrolase_1"/>
</dbReference>
<dbReference type="PRINTS" id="PR00111">
    <property type="entry name" value="ABHYDROLASE"/>
</dbReference>
<dbReference type="SUPFAM" id="SSF53474">
    <property type="entry name" value="alpha/beta-Hydrolases"/>
    <property type="match status" value="1"/>
</dbReference>
<dbReference type="PANTHER" id="PTHR43722">
    <property type="entry name" value="PROLINE IMINOPEPTIDASE"/>
    <property type="match status" value="1"/>
</dbReference>